<name>A0ABD0XWD5_9HEMI</name>
<accession>A0ABD0XWD5</accession>
<dbReference type="AlphaFoldDB" id="A0ABD0XWD5"/>
<evidence type="ECO:0000313" key="1">
    <source>
        <dbReference type="EMBL" id="KAL1115167.1"/>
    </source>
</evidence>
<keyword evidence="2" id="KW-1185">Reference proteome</keyword>
<dbReference type="EMBL" id="JBFDAA010000020">
    <property type="protein sequence ID" value="KAL1115167.1"/>
    <property type="molecule type" value="Genomic_DNA"/>
</dbReference>
<organism evidence="1 2">
    <name type="scientific">Ranatra chinensis</name>
    <dbReference type="NCBI Taxonomy" id="642074"/>
    <lineage>
        <taxon>Eukaryota</taxon>
        <taxon>Metazoa</taxon>
        <taxon>Ecdysozoa</taxon>
        <taxon>Arthropoda</taxon>
        <taxon>Hexapoda</taxon>
        <taxon>Insecta</taxon>
        <taxon>Pterygota</taxon>
        <taxon>Neoptera</taxon>
        <taxon>Paraneoptera</taxon>
        <taxon>Hemiptera</taxon>
        <taxon>Heteroptera</taxon>
        <taxon>Panheteroptera</taxon>
        <taxon>Nepomorpha</taxon>
        <taxon>Nepidae</taxon>
        <taxon>Ranatrinae</taxon>
        <taxon>Ranatra</taxon>
    </lineage>
</organism>
<protein>
    <submittedName>
        <fullName evidence="1">Uncharacterized protein</fullName>
    </submittedName>
</protein>
<feature type="non-terminal residue" evidence="1">
    <location>
        <position position="1"/>
    </location>
</feature>
<comment type="caution">
    <text evidence="1">The sequence shown here is derived from an EMBL/GenBank/DDBJ whole genome shotgun (WGS) entry which is preliminary data.</text>
</comment>
<evidence type="ECO:0000313" key="2">
    <source>
        <dbReference type="Proteomes" id="UP001558652"/>
    </source>
</evidence>
<sequence length="188" mass="21799">GRRQQYTKTVARGGQVLKLIAVYQDVGGQASSAKTKRLSWPLLASRTESNSRYAQCLTAHDQVLYIPLTTPGSMLLETYRKEEVILTCLLDPPQDRFRLLEIDVNSKFFVVRPTKRLSDERRLFQSDRVQAALRFCHENWDKWSRQLKVIHHIYPKKPRKISLGDKKTVKSASFRLVTFCLEHSKPNL</sequence>
<reference evidence="1 2" key="1">
    <citation type="submission" date="2024-07" db="EMBL/GenBank/DDBJ databases">
        <title>Chromosome-level genome assembly of the water stick insect Ranatra chinensis (Heteroptera: Nepidae).</title>
        <authorList>
            <person name="Liu X."/>
        </authorList>
    </citation>
    <scope>NUCLEOTIDE SEQUENCE [LARGE SCALE GENOMIC DNA]</scope>
    <source>
        <strain evidence="1">Cailab_2021Rc</strain>
        <tissue evidence="1">Muscle</tissue>
    </source>
</reference>
<proteinExistence type="predicted"/>
<gene>
    <name evidence="1" type="ORF">AAG570_007198</name>
</gene>
<dbReference type="Proteomes" id="UP001558652">
    <property type="component" value="Unassembled WGS sequence"/>
</dbReference>